<evidence type="ECO:0000313" key="2">
    <source>
        <dbReference type="Proteomes" id="UP001141253"/>
    </source>
</evidence>
<sequence>MQTQGIINTRYNFLCRSCVCIIPSNFRMCMLCSVDMFLSLFFSIQGTIHNRWCNFKVYIPC</sequence>
<evidence type="ECO:0000313" key="1">
    <source>
        <dbReference type="EMBL" id="KAJ6381458.1"/>
    </source>
</evidence>
<proteinExistence type="predicted"/>
<organism evidence="1 2">
    <name type="scientific">Salix suchowensis</name>
    <dbReference type="NCBI Taxonomy" id="1278906"/>
    <lineage>
        <taxon>Eukaryota</taxon>
        <taxon>Viridiplantae</taxon>
        <taxon>Streptophyta</taxon>
        <taxon>Embryophyta</taxon>
        <taxon>Tracheophyta</taxon>
        <taxon>Spermatophyta</taxon>
        <taxon>Magnoliopsida</taxon>
        <taxon>eudicotyledons</taxon>
        <taxon>Gunneridae</taxon>
        <taxon>Pentapetalae</taxon>
        <taxon>rosids</taxon>
        <taxon>fabids</taxon>
        <taxon>Malpighiales</taxon>
        <taxon>Salicaceae</taxon>
        <taxon>Saliceae</taxon>
        <taxon>Salix</taxon>
    </lineage>
</organism>
<comment type="caution">
    <text evidence="1">The sequence shown here is derived from an EMBL/GenBank/DDBJ whole genome shotgun (WGS) entry which is preliminary data.</text>
</comment>
<name>A0ABQ9BB31_9ROSI</name>
<keyword evidence="2" id="KW-1185">Reference proteome</keyword>
<reference evidence="1" key="2">
    <citation type="journal article" date="2023" name="Int. J. Mol. Sci.">
        <title>De Novo Assembly and Annotation of 11 Diverse Shrub Willow (Salix) Genomes Reveals Novel Gene Organization in Sex-Linked Regions.</title>
        <authorList>
            <person name="Hyden B."/>
            <person name="Feng K."/>
            <person name="Yates T.B."/>
            <person name="Jawdy S."/>
            <person name="Cereghino C."/>
            <person name="Smart L.B."/>
            <person name="Muchero W."/>
        </authorList>
    </citation>
    <scope>NUCLEOTIDE SEQUENCE</scope>
    <source>
        <tissue evidence="1">Shoot tip</tissue>
    </source>
</reference>
<protein>
    <submittedName>
        <fullName evidence="1">Uncharacterized protein</fullName>
    </submittedName>
</protein>
<dbReference type="EMBL" id="JAPFFI010000009">
    <property type="protein sequence ID" value="KAJ6381458.1"/>
    <property type="molecule type" value="Genomic_DNA"/>
</dbReference>
<dbReference type="Proteomes" id="UP001141253">
    <property type="component" value="Chromosome 6"/>
</dbReference>
<gene>
    <name evidence="1" type="ORF">OIU77_030191</name>
</gene>
<reference evidence="1" key="1">
    <citation type="submission" date="2022-10" db="EMBL/GenBank/DDBJ databases">
        <authorList>
            <person name="Hyden B.L."/>
            <person name="Feng K."/>
            <person name="Yates T."/>
            <person name="Jawdy S."/>
            <person name="Smart L.B."/>
            <person name="Muchero W."/>
        </authorList>
    </citation>
    <scope>NUCLEOTIDE SEQUENCE</scope>
    <source>
        <tissue evidence="1">Shoot tip</tissue>
    </source>
</reference>
<accession>A0ABQ9BB31</accession>
<dbReference type="EMBL" id="JAPFFI010000009">
    <property type="protein sequence ID" value="KAJ6381457.1"/>
    <property type="molecule type" value="Genomic_DNA"/>
</dbReference>